<dbReference type="STRING" id="1334022.SAMN04487907_103186"/>
<dbReference type="AlphaFoldDB" id="A0A1I1I2A2"/>
<feature type="domain" description="Beta-lactamase-related" evidence="2">
    <location>
        <begin position="64"/>
        <end position="334"/>
    </location>
</feature>
<dbReference type="OrthoDB" id="9793489at2"/>
<dbReference type="SUPFAM" id="SSF56601">
    <property type="entry name" value="beta-lactamase/transpeptidase-like"/>
    <property type="match status" value="1"/>
</dbReference>
<sequence>MGMRLLLFGLFGFVSNLVFSQQIISDSIENEILRRTELEINPSISIGILLPSGEAKFFNYGQIDASGETATNLSLYEIGSVTKTFTAWLAKIYLGDELDKSIADFFPDIENKDLKLVKVNELRNHKSGLPRLSEQFSPKDWSDPFNGYSNALLETELNNLKIDTSKTWSYSNFGFGVLGRIIEKKTVSDFPDLVGELFQDSEMYHSHLEHATVNKKLLVQPTNIGTKNKNWKFTGPSRYAGGLISCTQDLVSYLKFQKENNDQFQAPKIENLHMTGIDDLGANNLFYKNGWFVLKPENSTEILLHNGGTGGYTSFVAYNKNTKTGVVTLSNSVSLVDDIGLKIIYPEFKLNHPNRTIAYDLADAIERKETNDLVGQYYKLKNEKNPSNILDIYWLERLNFGNKNWKISAQLSEIMTRELPEDWEVWDIKGQNLEKLKEYKKAEIAYQKAYELNPEKGTLLENIERCRKLLKN</sequence>
<dbReference type="PROSITE" id="PS50005">
    <property type="entry name" value="TPR"/>
    <property type="match status" value="1"/>
</dbReference>
<dbReference type="InterPro" id="IPR012338">
    <property type="entry name" value="Beta-lactam/transpept-like"/>
</dbReference>
<reference evidence="4" key="1">
    <citation type="submission" date="2016-10" db="EMBL/GenBank/DDBJ databases">
        <authorList>
            <person name="Varghese N."/>
            <person name="Submissions S."/>
        </authorList>
    </citation>
    <scope>NUCLEOTIDE SEQUENCE [LARGE SCALE GENOMIC DNA]</scope>
    <source>
        <strain evidence="4">DSM 24499</strain>
    </source>
</reference>
<evidence type="ECO:0000256" key="1">
    <source>
        <dbReference type="PROSITE-ProRule" id="PRU00339"/>
    </source>
</evidence>
<dbReference type="Proteomes" id="UP000199438">
    <property type="component" value="Unassembled WGS sequence"/>
</dbReference>
<dbReference type="PANTHER" id="PTHR46825">
    <property type="entry name" value="D-ALANYL-D-ALANINE-CARBOXYPEPTIDASE/ENDOPEPTIDASE AMPH"/>
    <property type="match status" value="1"/>
</dbReference>
<feature type="repeat" description="TPR" evidence="1">
    <location>
        <begin position="423"/>
        <end position="456"/>
    </location>
</feature>
<dbReference type="InterPro" id="IPR001466">
    <property type="entry name" value="Beta-lactam-related"/>
</dbReference>
<evidence type="ECO:0000259" key="2">
    <source>
        <dbReference type="Pfam" id="PF00144"/>
    </source>
</evidence>
<organism evidence="3 4">
    <name type="scientific">Zunongwangia mangrovi</name>
    <dbReference type="NCBI Taxonomy" id="1334022"/>
    <lineage>
        <taxon>Bacteria</taxon>
        <taxon>Pseudomonadati</taxon>
        <taxon>Bacteroidota</taxon>
        <taxon>Flavobacteriia</taxon>
        <taxon>Flavobacteriales</taxon>
        <taxon>Flavobacteriaceae</taxon>
        <taxon>Zunongwangia</taxon>
    </lineage>
</organism>
<name>A0A1I1I2A2_9FLAO</name>
<dbReference type="Gene3D" id="1.25.40.10">
    <property type="entry name" value="Tetratricopeptide repeat domain"/>
    <property type="match status" value="1"/>
</dbReference>
<dbReference type="PANTHER" id="PTHR46825:SF15">
    <property type="entry name" value="BETA-LACTAMASE-RELATED DOMAIN-CONTAINING PROTEIN"/>
    <property type="match status" value="1"/>
</dbReference>
<keyword evidence="1" id="KW-0802">TPR repeat</keyword>
<dbReference type="InterPro" id="IPR050491">
    <property type="entry name" value="AmpC-like"/>
</dbReference>
<evidence type="ECO:0000313" key="3">
    <source>
        <dbReference type="EMBL" id="SFC27813.1"/>
    </source>
</evidence>
<accession>A0A1I1I2A2</accession>
<proteinExistence type="predicted"/>
<dbReference type="InterPro" id="IPR011990">
    <property type="entry name" value="TPR-like_helical_dom_sf"/>
</dbReference>
<dbReference type="InterPro" id="IPR019734">
    <property type="entry name" value="TPR_rpt"/>
</dbReference>
<protein>
    <submittedName>
        <fullName evidence="3">CubicO group peptidase, beta-lactamase class C family</fullName>
    </submittedName>
</protein>
<gene>
    <name evidence="3" type="ORF">SAMN04487907_103186</name>
</gene>
<evidence type="ECO:0000313" key="4">
    <source>
        <dbReference type="Proteomes" id="UP000199438"/>
    </source>
</evidence>
<dbReference type="Gene3D" id="3.40.710.10">
    <property type="entry name" value="DD-peptidase/beta-lactamase superfamily"/>
    <property type="match status" value="1"/>
</dbReference>
<dbReference type="EMBL" id="FOKV01000003">
    <property type="protein sequence ID" value="SFC27813.1"/>
    <property type="molecule type" value="Genomic_DNA"/>
</dbReference>
<keyword evidence="4" id="KW-1185">Reference proteome</keyword>
<dbReference type="SUPFAM" id="SSF48452">
    <property type="entry name" value="TPR-like"/>
    <property type="match status" value="1"/>
</dbReference>
<dbReference type="Pfam" id="PF00144">
    <property type="entry name" value="Beta-lactamase"/>
    <property type="match status" value="1"/>
</dbReference>